<dbReference type="InterPro" id="IPR059112">
    <property type="entry name" value="CysZ/EI24"/>
</dbReference>
<keyword evidence="3 11" id="KW-1003">Cell membrane</keyword>
<comment type="caution">
    <text evidence="11">Lacks conserved residue(s) required for the propagation of feature annotation.</text>
</comment>
<dbReference type="GO" id="GO:0009675">
    <property type="term" value="F:high-affinity sulfate:proton symporter activity"/>
    <property type="evidence" value="ECO:0007669"/>
    <property type="project" value="TreeGrafter"/>
</dbReference>
<dbReference type="InterPro" id="IPR022985">
    <property type="entry name" value="Sulfate_CysZ"/>
</dbReference>
<keyword evidence="5 11" id="KW-0028">Amino-acid biosynthesis</keyword>
<gene>
    <name evidence="11" type="primary">cysZ</name>
    <name evidence="12" type="ORF">C8D86_1225</name>
</gene>
<sequence length="253" mass="29120">MVNNPFSGFYYLMAGFGLISKPGLRRYVILPLIINIVLFIILLMLLFHYMDAFNHWFESLLPTWLQWLGNILWLFFFVGFFLIFIYAFVTIGNIVAAPFNSLLAEKVEQYLTGKMPEARGLLENIKDVPRILGRQFAIIGYYLPRAIVLLVLFFIPLAQPFAVVLWFIFNAWFMALTYIDYPTDNHRIPLNDVRAWLGQRRWTSLGFGASVLIASMIPVLNFFTIPAAAAAATRFWIEESQSGIFVPGLNRPF</sequence>
<keyword evidence="8 11" id="KW-0764">Sulfate transport</keyword>
<comment type="function">
    <text evidence="11">High affinity, high specificity proton-dependent sulfate transporter, which mediates sulfate uptake. Provides the sulfur source for the cysteine synthesis pathway.</text>
</comment>
<dbReference type="EMBL" id="QQAX01000022">
    <property type="protein sequence ID" value="RDI40961.1"/>
    <property type="molecule type" value="Genomic_DNA"/>
</dbReference>
<evidence type="ECO:0000256" key="3">
    <source>
        <dbReference type="ARBA" id="ARBA00022475"/>
    </source>
</evidence>
<proteinExistence type="inferred from homology"/>
<keyword evidence="9 11" id="KW-0472">Membrane</keyword>
<evidence type="ECO:0000256" key="6">
    <source>
        <dbReference type="ARBA" id="ARBA00022692"/>
    </source>
</evidence>
<name>A0A370GB59_9COXI</name>
<reference evidence="12 13" key="1">
    <citation type="submission" date="2018-07" db="EMBL/GenBank/DDBJ databases">
        <title>Genomic Encyclopedia of Type Strains, Phase IV (KMG-IV): sequencing the most valuable type-strain genomes for metagenomic binning, comparative biology and taxonomic classification.</title>
        <authorList>
            <person name="Goeker M."/>
        </authorList>
    </citation>
    <scope>NUCLEOTIDE SEQUENCE [LARGE SCALE GENOMIC DNA]</scope>
    <source>
        <strain evidence="12 13">DSM 16500</strain>
    </source>
</reference>
<evidence type="ECO:0000256" key="10">
    <source>
        <dbReference type="ARBA" id="ARBA00023192"/>
    </source>
</evidence>
<dbReference type="GO" id="GO:0005886">
    <property type="term" value="C:plasma membrane"/>
    <property type="evidence" value="ECO:0007669"/>
    <property type="project" value="UniProtKB-SubCell"/>
</dbReference>
<evidence type="ECO:0000313" key="13">
    <source>
        <dbReference type="Proteomes" id="UP000254720"/>
    </source>
</evidence>
<evidence type="ECO:0000256" key="4">
    <source>
        <dbReference type="ARBA" id="ARBA00022519"/>
    </source>
</evidence>
<dbReference type="HAMAP" id="MF_00468">
    <property type="entry name" value="CysZ"/>
    <property type="match status" value="1"/>
</dbReference>
<evidence type="ECO:0000256" key="2">
    <source>
        <dbReference type="ARBA" id="ARBA00022448"/>
    </source>
</evidence>
<organism evidence="12 13">
    <name type="scientific">Aquicella lusitana</name>
    <dbReference type="NCBI Taxonomy" id="254246"/>
    <lineage>
        <taxon>Bacteria</taxon>
        <taxon>Pseudomonadati</taxon>
        <taxon>Pseudomonadota</taxon>
        <taxon>Gammaproteobacteria</taxon>
        <taxon>Legionellales</taxon>
        <taxon>Coxiellaceae</taxon>
        <taxon>Aquicella</taxon>
    </lineage>
</organism>
<keyword evidence="10 11" id="KW-0198">Cysteine biosynthesis</keyword>
<dbReference type="PANTHER" id="PTHR37468">
    <property type="entry name" value="SULFATE TRANSPORTER CYSZ"/>
    <property type="match status" value="1"/>
</dbReference>
<dbReference type="OrthoDB" id="5292355at2"/>
<evidence type="ECO:0000256" key="7">
    <source>
        <dbReference type="ARBA" id="ARBA00022989"/>
    </source>
</evidence>
<feature type="transmembrane region" description="Helical" evidence="11">
    <location>
        <begin position="27"/>
        <end position="50"/>
    </location>
</feature>
<keyword evidence="4 11" id="KW-0997">Cell inner membrane</keyword>
<feature type="transmembrane region" description="Helical" evidence="11">
    <location>
        <begin position="202"/>
        <end position="223"/>
    </location>
</feature>
<evidence type="ECO:0000256" key="1">
    <source>
        <dbReference type="ARBA" id="ARBA00004141"/>
    </source>
</evidence>
<accession>A0A370GB59</accession>
<comment type="caution">
    <text evidence="12">The sequence shown here is derived from an EMBL/GenBank/DDBJ whole genome shotgun (WGS) entry which is preliminary data.</text>
</comment>
<keyword evidence="6 11" id="KW-0812">Transmembrane</keyword>
<keyword evidence="2 11" id="KW-0813">Transport</keyword>
<dbReference type="InterPro" id="IPR050480">
    <property type="entry name" value="CysZ-like"/>
</dbReference>
<dbReference type="NCBIfam" id="NF003433">
    <property type="entry name" value="PRK04949.1"/>
    <property type="match status" value="1"/>
</dbReference>
<dbReference type="Pfam" id="PF07264">
    <property type="entry name" value="EI24"/>
    <property type="match status" value="1"/>
</dbReference>
<comment type="similarity">
    <text evidence="11">Belongs to the CysZ family.</text>
</comment>
<evidence type="ECO:0000256" key="9">
    <source>
        <dbReference type="ARBA" id="ARBA00023136"/>
    </source>
</evidence>
<dbReference type="Proteomes" id="UP000254720">
    <property type="component" value="Unassembled WGS sequence"/>
</dbReference>
<keyword evidence="7 11" id="KW-1133">Transmembrane helix</keyword>
<dbReference type="AlphaFoldDB" id="A0A370GB59"/>
<keyword evidence="13" id="KW-1185">Reference proteome</keyword>
<dbReference type="RefSeq" id="WP_114835034.1">
    <property type="nucleotide sequence ID" value="NZ_LR699114.1"/>
</dbReference>
<dbReference type="PANTHER" id="PTHR37468:SF1">
    <property type="entry name" value="SULFATE TRANSPORTER CYSZ"/>
    <property type="match status" value="1"/>
</dbReference>
<feature type="transmembrane region" description="Helical" evidence="11">
    <location>
        <begin position="70"/>
        <end position="96"/>
    </location>
</feature>
<evidence type="ECO:0000256" key="8">
    <source>
        <dbReference type="ARBA" id="ARBA00023032"/>
    </source>
</evidence>
<evidence type="ECO:0000313" key="12">
    <source>
        <dbReference type="EMBL" id="RDI40961.1"/>
    </source>
</evidence>
<comment type="subcellular location">
    <subcellularLocation>
        <location evidence="11">Cell inner membrane</location>
        <topology evidence="11">Multi-pass membrane protein</topology>
    </subcellularLocation>
    <subcellularLocation>
        <location evidence="1">Membrane</location>
        <topology evidence="1">Multi-pass membrane protein</topology>
    </subcellularLocation>
</comment>
<dbReference type="GO" id="GO:0000103">
    <property type="term" value="P:sulfate assimilation"/>
    <property type="evidence" value="ECO:0007669"/>
    <property type="project" value="InterPro"/>
</dbReference>
<evidence type="ECO:0000256" key="5">
    <source>
        <dbReference type="ARBA" id="ARBA00022605"/>
    </source>
</evidence>
<protein>
    <recommendedName>
        <fullName evidence="11">Sulfate transporter CysZ</fullName>
    </recommendedName>
</protein>
<dbReference type="GO" id="GO:0019344">
    <property type="term" value="P:cysteine biosynthetic process"/>
    <property type="evidence" value="ECO:0007669"/>
    <property type="project" value="UniProtKB-UniRule"/>
</dbReference>
<evidence type="ECO:0000256" key="11">
    <source>
        <dbReference type="HAMAP-Rule" id="MF_00468"/>
    </source>
</evidence>